<keyword evidence="1" id="KW-0805">Transcription regulation</keyword>
<evidence type="ECO:0000313" key="6">
    <source>
        <dbReference type="Proteomes" id="UP000037405"/>
    </source>
</evidence>
<evidence type="ECO:0000256" key="1">
    <source>
        <dbReference type="ARBA" id="ARBA00023015"/>
    </source>
</evidence>
<comment type="caution">
    <text evidence="5">The sequence shown here is derived from an EMBL/GenBank/DDBJ whole genome shotgun (WGS) entry which is preliminary data.</text>
</comment>
<evidence type="ECO:0000259" key="4">
    <source>
        <dbReference type="PROSITE" id="PS01124"/>
    </source>
</evidence>
<evidence type="ECO:0000256" key="2">
    <source>
        <dbReference type="ARBA" id="ARBA00023125"/>
    </source>
</evidence>
<dbReference type="InterPro" id="IPR029441">
    <property type="entry name" value="Cass2"/>
</dbReference>
<dbReference type="RefSeq" id="WP_053428069.1">
    <property type="nucleotide sequence ID" value="NZ_JAMQJB010000001.1"/>
</dbReference>
<dbReference type="InterPro" id="IPR011256">
    <property type="entry name" value="Reg_factor_effector_dom_sf"/>
</dbReference>
<name>A0A0M0G4H3_9BACI</name>
<dbReference type="OrthoDB" id="9801123at2"/>
<sequence>MEMLERLNQCIDYIEKNLDGVIDPDELSSISMYSHHHFQKMFSVISGCPLAEYIRKRRLTVAAQELMVTDAKVIDVALKYGYETPESFSKAFRKLHGVPPSKIRTASVRAYPKLGFKLQIMGVNEMNYRMVKKEAFEVAGIGRRMSTQNGENLRDIPKLWEQVNRDGIDREICRAANADSIMGVCLHEDRTKDEFTYFIGAEHTAATVAYETHTIPAATWAVFEVVGPMPLAIQRVWERIFTEWFPSTGFEHSGGPEFELYPMEDAGAENFRCEVWVPVKNR</sequence>
<accession>A0A0M0G4H3</accession>
<protein>
    <submittedName>
        <fullName evidence="5">AraC family transcriptional regulator</fullName>
    </submittedName>
</protein>
<dbReference type="InterPro" id="IPR020449">
    <property type="entry name" value="Tscrpt_reg_AraC-type_HTH"/>
</dbReference>
<dbReference type="InterPro" id="IPR018062">
    <property type="entry name" value="HTH_AraC-typ_CS"/>
</dbReference>
<dbReference type="InterPro" id="IPR010499">
    <property type="entry name" value="AraC_E-bd"/>
</dbReference>
<dbReference type="PANTHER" id="PTHR47504">
    <property type="entry name" value="RIGHT ORIGIN-BINDING PROTEIN"/>
    <property type="match status" value="1"/>
</dbReference>
<organism evidence="5 6">
    <name type="scientific">Rossellomorea marisflavi</name>
    <dbReference type="NCBI Taxonomy" id="189381"/>
    <lineage>
        <taxon>Bacteria</taxon>
        <taxon>Bacillati</taxon>
        <taxon>Bacillota</taxon>
        <taxon>Bacilli</taxon>
        <taxon>Bacillales</taxon>
        <taxon>Bacillaceae</taxon>
        <taxon>Rossellomorea</taxon>
    </lineage>
</organism>
<dbReference type="SUPFAM" id="SSF46689">
    <property type="entry name" value="Homeodomain-like"/>
    <property type="match status" value="2"/>
</dbReference>
<dbReference type="PROSITE" id="PS01124">
    <property type="entry name" value="HTH_ARAC_FAMILY_2"/>
    <property type="match status" value="1"/>
</dbReference>
<reference evidence="6" key="1">
    <citation type="submission" date="2015-07" db="EMBL/GenBank/DDBJ databases">
        <title>Fjat-14235 jcm11544.</title>
        <authorList>
            <person name="Liu B."/>
            <person name="Wang J."/>
            <person name="Zhu Y."/>
            <person name="Liu G."/>
            <person name="Chen Q."/>
            <person name="Chen Z."/>
            <person name="Lan J."/>
            <person name="Che J."/>
            <person name="Ge C."/>
            <person name="Shi H."/>
            <person name="Pan Z."/>
            <person name="Liu X."/>
        </authorList>
    </citation>
    <scope>NUCLEOTIDE SEQUENCE [LARGE SCALE GENOMIC DNA]</scope>
    <source>
        <strain evidence="6">JCM 11544</strain>
    </source>
</reference>
<dbReference type="SUPFAM" id="SSF55136">
    <property type="entry name" value="Probable bacterial effector-binding domain"/>
    <property type="match status" value="1"/>
</dbReference>
<dbReference type="InterPro" id="IPR050959">
    <property type="entry name" value="MarA-like"/>
</dbReference>
<evidence type="ECO:0000256" key="3">
    <source>
        <dbReference type="ARBA" id="ARBA00023163"/>
    </source>
</evidence>
<feature type="domain" description="HTH araC/xylS-type" evidence="4">
    <location>
        <begin position="8"/>
        <end position="106"/>
    </location>
</feature>
<gene>
    <name evidence="5" type="ORF">AF331_10430</name>
</gene>
<dbReference type="GO" id="GO:0003700">
    <property type="term" value="F:DNA-binding transcription factor activity"/>
    <property type="evidence" value="ECO:0007669"/>
    <property type="project" value="InterPro"/>
</dbReference>
<keyword evidence="2" id="KW-0238">DNA-binding</keyword>
<keyword evidence="3" id="KW-0804">Transcription</keyword>
<dbReference type="AlphaFoldDB" id="A0A0M0G4H3"/>
<proteinExistence type="predicted"/>
<dbReference type="PATRIC" id="fig|189381.12.peg.2091"/>
<dbReference type="SMART" id="SM00871">
    <property type="entry name" value="AraC_E_bind"/>
    <property type="match status" value="1"/>
</dbReference>
<evidence type="ECO:0000313" key="5">
    <source>
        <dbReference type="EMBL" id="KON84472.1"/>
    </source>
</evidence>
<dbReference type="PANTHER" id="PTHR47504:SF5">
    <property type="entry name" value="RIGHT ORIGIN-BINDING PROTEIN"/>
    <property type="match status" value="1"/>
</dbReference>
<dbReference type="GO" id="GO:0043565">
    <property type="term" value="F:sequence-specific DNA binding"/>
    <property type="evidence" value="ECO:0007669"/>
    <property type="project" value="InterPro"/>
</dbReference>
<dbReference type="Pfam" id="PF12833">
    <property type="entry name" value="HTH_18"/>
    <property type="match status" value="1"/>
</dbReference>
<dbReference type="Gene3D" id="1.10.10.60">
    <property type="entry name" value="Homeodomain-like"/>
    <property type="match status" value="2"/>
</dbReference>
<dbReference type="SMART" id="SM00342">
    <property type="entry name" value="HTH_ARAC"/>
    <property type="match status" value="1"/>
</dbReference>
<dbReference type="PRINTS" id="PR00032">
    <property type="entry name" value="HTHARAC"/>
</dbReference>
<dbReference type="Gene3D" id="3.20.80.10">
    <property type="entry name" value="Regulatory factor, effector binding domain"/>
    <property type="match status" value="1"/>
</dbReference>
<dbReference type="Pfam" id="PF14526">
    <property type="entry name" value="Cass2"/>
    <property type="match status" value="1"/>
</dbReference>
<dbReference type="EMBL" id="LGUE01000004">
    <property type="protein sequence ID" value="KON84472.1"/>
    <property type="molecule type" value="Genomic_DNA"/>
</dbReference>
<dbReference type="PROSITE" id="PS00041">
    <property type="entry name" value="HTH_ARAC_FAMILY_1"/>
    <property type="match status" value="1"/>
</dbReference>
<keyword evidence="6" id="KW-1185">Reference proteome</keyword>
<dbReference type="InterPro" id="IPR009057">
    <property type="entry name" value="Homeodomain-like_sf"/>
</dbReference>
<dbReference type="InterPro" id="IPR018060">
    <property type="entry name" value="HTH_AraC"/>
</dbReference>
<dbReference type="STRING" id="189381.GCA_900166615_01803"/>
<dbReference type="Proteomes" id="UP000037405">
    <property type="component" value="Unassembled WGS sequence"/>
</dbReference>